<name>A0A6J4K9D7_9CHLR</name>
<accession>A0A6J4K9D7</accession>
<dbReference type="AlphaFoldDB" id="A0A6J4K9D7"/>
<sequence length="283" mass="28879">ERSGARVSSRTDTRLADARPLDRPGRPADRRGAAGGGVPRVGRCRVAVGGDGGGHAAHRAGHTGGRGDVHRDVGGHDGGDDAAERAAHDRAVRPGEPGAAGHPRLALRSRLRRSVAGGGRAGLRGERGSGGVVRDRDGALAAVRAGRGAGRRGGVPVQRGEAGVPEALPGAAGVPHGPVALRVRRHTTAGAGARGLLRRVLLGADGHPRSRRGDEPPVGAADRGGRVRGEAAAARRVDGAGGRRCTRDPRPCRRRHAGPRARPPGRRVRRVRPGGADAPDADV</sequence>
<dbReference type="EMBL" id="CADCTC010000286">
    <property type="protein sequence ID" value="CAA9299246.1"/>
    <property type="molecule type" value="Genomic_DNA"/>
</dbReference>
<organism evidence="2">
    <name type="scientific">uncultured Chloroflexota bacterium</name>
    <dbReference type="NCBI Taxonomy" id="166587"/>
    <lineage>
        <taxon>Bacteria</taxon>
        <taxon>Bacillati</taxon>
        <taxon>Chloroflexota</taxon>
        <taxon>environmental samples</taxon>
    </lineage>
</organism>
<feature type="region of interest" description="Disordered" evidence="1">
    <location>
        <begin position="202"/>
        <end position="283"/>
    </location>
</feature>
<evidence type="ECO:0000313" key="2">
    <source>
        <dbReference type="EMBL" id="CAA9299246.1"/>
    </source>
</evidence>
<reference evidence="2" key="1">
    <citation type="submission" date="2020-02" db="EMBL/GenBank/DDBJ databases">
        <authorList>
            <person name="Meier V. D."/>
        </authorList>
    </citation>
    <scope>NUCLEOTIDE SEQUENCE</scope>
    <source>
        <strain evidence="2">AVDCRST_MAG77</strain>
    </source>
</reference>
<feature type="compositionally biased region" description="Basic and acidic residues" evidence="1">
    <location>
        <begin position="206"/>
        <end position="215"/>
    </location>
</feature>
<feature type="compositionally biased region" description="Basic residues" evidence="1">
    <location>
        <begin position="252"/>
        <end position="272"/>
    </location>
</feature>
<feature type="non-terminal residue" evidence="2">
    <location>
        <position position="283"/>
    </location>
</feature>
<feature type="compositionally biased region" description="Basic and acidic residues" evidence="1">
    <location>
        <begin position="1"/>
        <end position="32"/>
    </location>
</feature>
<feature type="non-terminal residue" evidence="2">
    <location>
        <position position="1"/>
    </location>
</feature>
<feature type="compositionally biased region" description="Basic and acidic residues" evidence="1">
    <location>
        <begin position="123"/>
        <end position="138"/>
    </location>
</feature>
<feature type="compositionally biased region" description="Basic and acidic residues" evidence="1">
    <location>
        <begin position="65"/>
        <end position="93"/>
    </location>
</feature>
<evidence type="ECO:0000256" key="1">
    <source>
        <dbReference type="SAM" id="MobiDB-lite"/>
    </source>
</evidence>
<protein>
    <submittedName>
        <fullName evidence="2">Uncharacterized protein</fullName>
    </submittedName>
</protein>
<feature type="region of interest" description="Disordered" evidence="1">
    <location>
        <begin position="1"/>
        <end position="175"/>
    </location>
</feature>
<gene>
    <name evidence="2" type="ORF">AVDCRST_MAG77-5440</name>
</gene>
<proteinExistence type="predicted"/>
<feature type="compositionally biased region" description="Basic and acidic residues" evidence="1">
    <location>
        <begin position="223"/>
        <end position="238"/>
    </location>
</feature>